<keyword evidence="4" id="KW-1185">Reference proteome</keyword>
<evidence type="ECO:0000256" key="1">
    <source>
        <dbReference type="SAM" id="MobiDB-lite"/>
    </source>
</evidence>
<protein>
    <recommendedName>
        <fullName evidence="2">BRCT domain-containing protein</fullName>
    </recommendedName>
</protein>
<gene>
    <name evidence="3" type="ORF">PV04_06873</name>
</gene>
<dbReference type="EMBL" id="KN846959">
    <property type="protein sequence ID" value="KIW67636.1"/>
    <property type="molecule type" value="Genomic_DNA"/>
</dbReference>
<feature type="domain" description="BRCT" evidence="2">
    <location>
        <begin position="165"/>
        <end position="228"/>
    </location>
</feature>
<evidence type="ECO:0000313" key="4">
    <source>
        <dbReference type="Proteomes" id="UP000054266"/>
    </source>
</evidence>
<dbReference type="GO" id="GO:0006302">
    <property type="term" value="P:double-strand break repair"/>
    <property type="evidence" value="ECO:0007669"/>
    <property type="project" value="TreeGrafter"/>
</dbReference>
<feature type="domain" description="BRCT" evidence="2">
    <location>
        <begin position="269"/>
        <end position="359"/>
    </location>
</feature>
<dbReference type="SMART" id="SM00292">
    <property type="entry name" value="BRCT"/>
    <property type="match status" value="5"/>
</dbReference>
<dbReference type="Gene3D" id="3.40.50.10190">
    <property type="entry name" value="BRCT domain"/>
    <property type="match status" value="5"/>
</dbReference>
<feature type="compositionally biased region" description="Acidic residues" evidence="1">
    <location>
        <begin position="600"/>
        <end position="609"/>
    </location>
</feature>
<organism evidence="3 4">
    <name type="scientific">Phialophora macrospora</name>
    <dbReference type="NCBI Taxonomy" id="1851006"/>
    <lineage>
        <taxon>Eukaryota</taxon>
        <taxon>Fungi</taxon>
        <taxon>Dikarya</taxon>
        <taxon>Ascomycota</taxon>
        <taxon>Pezizomycotina</taxon>
        <taxon>Eurotiomycetes</taxon>
        <taxon>Chaetothyriomycetidae</taxon>
        <taxon>Chaetothyriales</taxon>
        <taxon>Herpotrichiellaceae</taxon>
        <taxon>Phialophora</taxon>
    </lineage>
</organism>
<feature type="domain" description="BRCT" evidence="2">
    <location>
        <begin position="779"/>
        <end position="849"/>
    </location>
</feature>
<feature type="domain" description="BRCT" evidence="2">
    <location>
        <begin position="645"/>
        <end position="709"/>
    </location>
</feature>
<dbReference type="SUPFAM" id="SSF52113">
    <property type="entry name" value="BRCT domain"/>
    <property type="match status" value="6"/>
</dbReference>
<dbReference type="GO" id="GO:0005634">
    <property type="term" value="C:nucleus"/>
    <property type="evidence" value="ECO:0007669"/>
    <property type="project" value="TreeGrafter"/>
</dbReference>
<name>A0A0D2CR63_9EURO</name>
<accession>A0A0D2CR63</accession>
<feature type="compositionally biased region" description="Polar residues" evidence="1">
    <location>
        <begin position="490"/>
        <end position="507"/>
    </location>
</feature>
<dbReference type="AlphaFoldDB" id="A0A0D2CR63"/>
<dbReference type="GO" id="GO:1990683">
    <property type="term" value="P:DNA double-strand break attachment to nuclear envelope"/>
    <property type="evidence" value="ECO:0007669"/>
    <property type="project" value="TreeGrafter"/>
</dbReference>
<dbReference type="GO" id="GO:0035361">
    <property type="term" value="C:Cul8-RING ubiquitin ligase complex"/>
    <property type="evidence" value="ECO:0007669"/>
    <property type="project" value="TreeGrafter"/>
</dbReference>
<dbReference type="Proteomes" id="UP000054266">
    <property type="component" value="Unassembled WGS sequence"/>
</dbReference>
<dbReference type="CDD" id="cd18437">
    <property type="entry name" value="BRCT_BRC1_like_rpt3"/>
    <property type="match status" value="1"/>
</dbReference>
<dbReference type="InterPro" id="IPR036420">
    <property type="entry name" value="BRCT_dom_sf"/>
</dbReference>
<feature type="region of interest" description="Disordered" evidence="1">
    <location>
        <begin position="577"/>
        <end position="619"/>
    </location>
</feature>
<dbReference type="HOGENOM" id="CLU_002149_2_0_1"/>
<dbReference type="CDD" id="cd18436">
    <property type="entry name" value="BRCT_BRC1_like_rpt2"/>
    <property type="match status" value="1"/>
</dbReference>
<feature type="region of interest" description="Disordered" evidence="1">
    <location>
        <begin position="481"/>
        <end position="552"/>
    </location>
</feature>
<dbReference type="PANTHER" id="PTHR47667">
    <property type="entry name" value="REGULATOR OF TY1 TRANSPOSITION PROTEIN 107"/>
    <property type="match status" value="1"/>
</dbReference>
<reference evidence="3 4" key="1">
    <citation type="submission" date="2015-01" db="EMBL/GenBank/DDBJ databases">
        <title>The Genome Sequence of Capronia semiimmersa CBS27337.</title>
        <authorList>
            <consortium name="The Broad Institute Genomics Platform"/>
            <person name="Cuomo C."/>
            <person name="de Hoog S."/>
            <person name="Gorbushina A."/>
            <person name="Stielow B."/>
            <person name="Teixiera M."/>
            <person name="Abouelleil A."/>
            <person name="Chapman S.B."/>
            <person name="Priest M."/>
            <person name="Young S.K."/>
            <person name="Wortman J."/>
            <person name="Nusbaum C."/>
            <person name="Birren B."/>
        </authorList>
    </citation>
    <scope>NUCLEOTIDE SEQUENCE [LARGE SCALE GENOMIC DNA]</scope>
    <source>
        <strain evidence="3 4">CBS 27337</strain>
    </source>
</reference>
<feature type="compositionally biased region" description="Basic and acidic residues" evidence="1">
    <location>
        <begin position="583"/>
        <end position="599"/>
    </location>
</feature>
<feature type="domain" description="BRCT" evidence="2">
    <location>
        <begin position="371"/>
        <end position="454"/>
    </location>
</feature>
<feature type="compositionally biased region" description="Basic and acidic residues" evidence="1">
    <location>
        <begin position="610"/>
        <end position="619"/>
    </location>
</feature>
<dbReference type="FunFam" id="3.40.50.10190:FF:000048">
    <property type="entry name" value="DNA repair protein Rtt107"/>
    <property type="match status" value="1"/>
</dbReference>
<dbReference type="PANTHER" id="PTHR47667:SF1">
    <property type="entry name" value="REGULATOR OF TY1 TRANSPOSITION PROTEIN 107"/>
    <property type="match status" value="1"/>
</dbReference>
<dbReference type="InterPro" id="IPR001357">
    <property type="entry name" value="BRCT_dom"/>
</dbReference>
<dbReference type="InterPro" id="IPR053036">
    <property type="entry name" value="CellCycle_DNARepair_Reg"/>
</dbReference>
<dbReference type="Pfam" id="PF12738">
    <property type="entry name" value="PTCB-BRCT"/>
    <property type="match status" value="1"/>
</dbReference>
<feature type="domain" description="BRCT" evidence="2">
    <location>
        <begin position="39"/>
        <end position="137"/>
    </location>
</feature>
<dbReference type="Pfam" id="PF16770">
    <property type="entry name" value="RTT107_BRCT_5"/>
    <property type="match status" value="1"/>
</dbReference>
<evidence type="ECO:0000259" key="2">
    <source>
        <dbReference type="PROSITE" id="PS50172"/>
    </source>
</evidence>
<proteinExistence type="predicted"/>
<sequence length="849" mass="94197">MPNSILDTCAGILRNLVAATTTTPATADMENDDAVNEVKKPGLFAQCSFALVCTATFSEKEAATMVDVLRLHDGEAMIARYLEDNLDLKEITHVISDTSDFPDYNACSGALIPVVKPIWVQHCLAKKKLPNPRQYSPDPRYFMSDVCVCIADLPPGDAEAIAGGVLAMGGLWSSKLTSQVTHIVSLSMESETAGMAEKKKLEAKVVLPHWVDDCLKLGRKIDEHPYQLPDPEILKSINKPPMGKRKTPVEGALHPDPTQIGQEPAAPRKLEKVFKNKSVMLATDLGISPYLRGILNALITTGGGKVTESVSKADMYICKFREGRDYKTASRAGKDVGNLAWLYFLIQTDQWTSPTRRMLHYPVAKDGLPGFPGLLISLSNYSGDARSYLENLITATGAKCTKTLKQDNTHLITAHDTSEKCAAAREWGVHVINHLWLEESYARWKMQSITDKRYSHFPQRTNLGDVCGHTQLDRGVLEQNFFPGEDTDASDSPATKPTAQANQNASHPPSARRVKSEQVPKTPRTPALSKVAAPGKENVTPSTTNSRKSKEIAASRLHQAAEDIALYEKETKRKGGVIYGGRRKSDPERVELGRKRSMEEMDDAETSDDSDAKKLKRSADAPQMRLVISKYEKWVSKPTDEDRDRKQLRSLGILITTDPRKATHLAAPHIVRTMKFVTALAYAPLVISTDFIDACLEEGRLVDPEDYVLKDTMNEKKFHISLKDSRKRAQKNANQLLQGRCIYCTEQITGGFETFKAIVEANGGRCILWKNRKGTTVPSGRADSEATTDTDANNDVYLLSDESKNNQGLLLRFREMVEGSRKVPKIVKTDWLLETAMSQQLRPTKPYEL</sequence>
<dbReference type="STRING" id="5601.A0A0D2CR63"/>
<dbReference type="CDD" id="cd17743">
    <property type="entry name" value="BRCT_BRC1_like_rpt5"/>
    <property type="match status" value="1"/>
</dbReference>
<evidence type="ECO:0000313" key="3">
    <source>
        <dbReference type="EMBL" id="KIW67636.1"/>
    </source>
</evidence>
<dbReference type="PROSITE" id="PS50172">
    <property type="entry name" value="BRCT"/>
    <property type="match status" value="6"/>
</dbReference>